<dbReference type="EMBL" id="GBBI01003767">
    <property type="protein sequence ID" value="JAC14945.1"/>
    <property type="molecule type" value="mRNA"/>
</dbReference>
<feature type="compositionally biased region" description="Low complexity" evidence="1">
    <location>
        <begin position="27"/>
        <end position="38"/>
    </location>
</feature>
<reference evidence="3" key="1">
    <citation type="journal article" date="2014" name="PLoS Negl. Trop. Dis.">
        <title>An updated insight into the Sialotranscriptome of Triatoma infestans: developmental stage and geographic variations.</title>
        <authorList>
            <person name="Schwarz A."/>
            <person name="Medrano-Mercado N."/>
            <person name="Schaub G.A."/>
            <person name="Struchiner C.J."/>
            <person name="Bargues M.D."/>
            <person name="Levy M.Z."/>
            <person name="Ribeiro J.M."/>
        </authorList>
    </citation>
    <scope>NUCLEOTIDE SEQUENCE</scope>
    <source>
        <strain evidence="3">Chile</strain>
        <tissue evidence="3">Salivary glands</tissue>
    </source>
</reference>
<feature type="domain" description="Icosahedral viral capsid protein S" evidence="2">
    <location>
        <begin position="34"/>
        <end position="233"/>
    </location>
</feature>
<evidence type="ECO:0000256" key="1">
    <source>
        <dbReference type="SAM" id="MobiDB-lite"/>
    </source>
</evidence>
<sequence length="235" mass="25782">VNSMGLGPRRRRNRRRRVAQPALPLVAGQPPAATAAPPGRRRRRRRARGQGPINRVSGSDGEILFSREERLMPISTTSGHTETIQAVYFGPTKLTTGVVTLPFLGKLISLYDRIRFESYSIHWRPMVAATTSGMVTIGVDWNADMTKAQPSASHVQSLTPIRASQVAQPFTLGPFGPSLLMTRQWYSTADATTDIIDQQPGTICIYAQHDSANSSKVLGEVWVTYRVRLAGTQAA</sequence>
<dbReference type="SUPFAM" id="SSF88633">
    <property type="entry name" value="Positive stranded ssRNA viruses"/>
    <property type="match status" value="1"/>
</dbReference>
<dbReference type="InterPro" id="IPR029053">
    <property type="entry name" value="Viral_coat"/>
</dbReference>
<dbReference type="InterPro" id="IPR000937">
    <property type="entry name" value="Capsid_prot_S-dom_vir"/>
</dbReference>
<name>A0A023F0F9_TRIIF</name>
<feature type="compositionally biased region" description="Basic residues" evidence="1">
    <location>
        <begin position="39"/>
        <end position="48"/>
    </location>
</feature>
<evidence type="ECO:0000259" key="2">
    <source>
        <dbReference type="Pfam" id="PF00729"/>
    </source>
</evidence>
<evidence type="ECO:0000313" key="3">
    <source>
        <dbReference type="EMBL" id="JAC14945.1"/>
    </source>
</evidence>
<feature type="region of interest" description="Disordered" evidence="1">
    <location>
        <begin position="1"/>
        <end position="59"/>
    </location>
</feature>
<accession>A0A023F0F9</accession>
<feature type="non-terminal residue" evidence="3">
    <location>
        <position position="1"/>
    </location>
</feature>
<dbReference type="Pfam" id="PF00729">
    <property type="entry name" value="Viral_coat"/>
    <property type="match status" value="1"/>
</dbReference>
<feature type="compositionally biased region" description="Basic residues" evidence="1">
    <location>
        <begin position="8"/>
        <end position="18"/>
    </location>
</feature>
<dbReference type="GO" id="GO:0005198">
    <property type="term" value="F:structural molecule activity"/>
    <property type="evidence" value="ECO:0007669"/>
    <property type="project" value="InterPro"/>
</dbReference>
<dbReference type="Gene3D" id="2.60.120.20">
    <property type="match status" value="1"/>
</dbReference>
<dbReference type="AlphaFoldDB" id="A0A023F0F9"/>
<proteinExistence type="evidence at transcript level"/>
<protein>
    <submittedName>
        <fullName evidence="3">Putative secreted protein</fullName>
    </submittedName>
</protein>
<organism evidence="3">
    <name type="scientific">Triatoma infestans</name>
    <name type="common">Assassin bug</name>
    <dbReference type="NCBI Taxonomy" id="30076"/>
    <lineage>
        <taxon>Eukaryota</taxon>
        <taxon>Metazoa</taxon>
        <taxon>Ecdysozoa</taxon>
        <taxon>Arthropoda</taxon>
        <taxon>Hexapoda</taxon>
        <taxon>Insecta</taxon>
        <taxon>Pterygota</taxon>
        <taxon>Neoptera</taxon>
        <taxon>Paraneoptera</taxon>
        <taxon>Hemiptera</taxon>
        <taxon>Heteroptera</taxon>
        <taxon>Panheteroptera</taxon>
        <taxon>Cimicomorpha</taxon>
        <taxon>Reduviidae</taxon>
        <taxon>Triatominae</taxon>
        <taxon>Triatoma</taxon>
    </lineage>
</organism>